<comment type="subcellular location">
    <subcellularLocation>
        <location evidence="1 6">Cytoplasm</location>
        <location evidence="1 6">Cytoskeleton</location>
    </subcellularLocation>
</comment>
<keyword evidence="3 6" id="KW-0963">Cytoplasm</keyword>
<evidence type="ECO:0000313" key="8">
    <source>
        <dbReference type="Proteomes" id="UP000515135"/>
    </source>
</evidence>
<dbReference type="FunFam" id="2.80.10.50:FF:000015">
    <property type="entry name" value="Fascin"/>
    <property type="match status" value="1"/>
</dbReference>
<dbReference type="PIRSF" id="PIRSF005682">
    <property type="entry name" value="Fascin"/>
    <property type="match status" value="1"/>
</dbReference>
<dbReference type="PANTHER" id="PTHR10551:SF9">
    <property type="entry name" value="FASCIN-2"/>
    <property type="match status" value="1"/>
</dbReference>
<protein>
    <recommendedName>
        <fullName evidence="6">Fascin</fullName>
    </recommendedName>
</protein>
<evidence type="ECO:0000256" key="4">
    <source>
        <dbReference type="ARBA" id="ARBA00023203"/>
    </source>
</evidence>
<feature type="domain" description="Fascin-like" evidence="7">
    <location>
        <begin position="412"/>
        <end position="497"/>
    </location>
</feature>
<dbReference type="GeneID" id="109483441"/>
<dbReference type="GO" id="GO:0016477">
    <property type="term" value="P:cell migration"/>
    <property type="evidence" value="ECO:0007669"/>
    <property type="project" value="TreeGrafter"/>
</dbReference>
<evidence type="ECO:0000313" key="9">
    <source>
        <dbReference type="RefSeq" id="XP_019642030.1"/>
    </source>
</evidence>
<dbReference type="PANTHER" id="PTHR10551">
    <property type="entry name" value="FASCIN"/>
    <property type="match status" value="1"/>
</dbReference>
<accession>A0A6P4ZLF1</accession>
<dbReference type="AlphaFoldDB" id="A0A6P4ZLF1"/>
<dbReference type="Gene3D" id="2.80.10.50">
    <property type="match status" value="4"/>
</dbReference>
<dbReference type="CDD" id="cd23336">
    <property type="entry name" value="beta-trefoil_FSCN_rpt3"/>
    <property type="match status" value="1"/>
</dbReference>
<dbReference type="Proteomes" id="UP000515135">
    <property type="component" value="Unplaced"/>
</dbReference>
<dbReference type="FunFam" id="2.80.10.50:FF:000010">
    <property type="entry name" value="Fascin"/>
    <property type="match status" value="1"/>
</dbReference>
<dbReference type="KEGG" id="bbel:109483441"/>
<keyword evidence="4 6" id="KW-0009">Actin-binding</keyword>
<feature type="domain" description="Fascin-like" evidence="7">
    <location>
        <begin position="141"/>
        <end position="251"/>
    </location>
</feature>
<dbReference type="GO" id="GO:0005737">
    <property type="term" value="C:cytoplasm"/>
    <property type="evidence" value="ECO:0007669"/>
    <property type="project" value="TreeGrafter"/>
</dbReference>
<dbReference type="InterPro" id="IPR008999">
    <property type="entry name" value="Actin-crosslinking"/>
</dbReference>
<dbReference type="OrthoDB" id="10259868at2759"/>
<evidence type="ECO:0000259" key="7">
    <source>
        <dbReference type="Pfam" id="PF06268"/>
    </source>
</evidence>
<evidence type="ECO:0000256" key="6">
    <source>
        <dbReference type="PIRNR" id="PIRNR005682"/>
    </source>
</evidence>
<gene>
    <name evidence="9" type="primary">LOC109483441</name>
</gene>
<dbReference type="GO" id="GO:0051017">
    <property type="term" value="P:actin filament bundle assembly"/>
    <property type="evidence" value="ECO:0007669"/>
    <property type="project" value="TreeGrafter"/>
</dbReference>
<organism evidence="8 9">
    <name type="scientific">Branchiostoma belcheri</name>
    <name type="common">Amphioxus</name>
    <dbReference type="NCBI Taxonomy" id="7741"/>
    <lineage>
        <taxon>Eukaryota</taxon>
        <taxon>Metazoa</taxon>
        <taxon>Chordata</taxon>
        <taxon>Cephalochordata</taxon>
        <taxon>Leptocardii</taxon>
        <taxon>Amphioxiformes</taxon>
        <taxon>Branchiostomatidae</taxon>
        <taxon>Branchiostoma</taxon>
    </lineage>
</organism>
<comment type="similarity">
    <text evidence="2 6">Belongs to the fascin family.</text>
</comment>
<proteinExistence type="inferred from homology"/>
<evidence type="ECO:0000256" key="1">
    <source>
        <dbReference type="ARBA" id="ARBA00004245"/>
    </source>
</evidence>
<feature type="domain" description="Fascin-like" evidence="7">
    <location>
        <begin position="21"/>
        <end position="132"/>
    </location>
</feature>
<dbReference type="GO" id="GO:0015629">
    <property type="term" value="C:actin cytoskeleton"/>
    <property type="evidence" value="ECO:0007669"/>
    <property type="project" value="TreeGrafter"/>
</dbReference>
<keyword evidence="5 6" id="KW-0206">Cytoskeleton</keyword>
<dbReference type="GO" id="GO:0007163">
    <property type="term" value="P:establishment or maintenance of cell polarity"/>
    <property type="evidence" value="ECO:0007669"/>
    <property type="project" value="TreeGrafter"/>
</dbReference>
<dbReference type="SUPFAM" id="SSF50405">
    <property type="entry name" value="Actin-crosslinking proteins"/>
    <property type="match status" value="4"/>
</dbReference>
<dbReference type="CDD" id="cd23337">
    <property type="entry name" value="beta-trefoil_FSCN_rpt4"/>
    <property type="match status" value="1"/>
</dbReference>
<dbReference type="GO" id="GO:0030674">
    <property type="term" value="F:protein-macromolecule adaptor activity"/>
    <property type="evidence" value="ECO:0007669"/>
    <property type="project" value="InterPro"/>
</dbReference>
<evidence type="ECO:0000256" key="3">
    <source>
        <dbReference type="ARBA" id="ARBA00022490"/>
    </source>
</evidence>
<dbReference type="InterPro" id="IPR022768">
    <property type="entry name" value="Fascin-like_dom"/>
</dbReference>
<dbReference type="CDD" id="cd23334">
    <property type="entry name" value="beta-trefoil_FSCN_rpt1"/>
    <property type="match status" value="1"/>
</dbReference>
<keyword evidence="8" id="KW-1185">Reference proteome</keyword>
<dbReference type="Pfam" id="PF06268">
    <property type="entry name" value="Fascin"/>
    <property type="match status" value="4"/>
</dbReference>
<dbReference type="CDD" id="cd23335">
    <property type="entry name" value="beta-trefoil_FSCN_rpt2"/>
    <property type="match status" value="1"/>
</dbReference>
<feature type="domain" description="Fascin-like" evidence="7">
    <location>
        <begin position="265"/>
        <end position="381"/>
    </location>
</feature>
<dbReference type="RefSeq" id="XP_019642030.1">
    <property type="nucleotide sequence ID" value="XM_019786471.1"/>
</dbReference>
<dbReference type="InterPro" id="IPR010431">
    <property type="entry name" value="Fascin"/>
</dbReference>
<dbReference type="FunFam" id="2.80.10.50:FF:000008">
    <property type="entry name" value="Fascin"/>
    <property type="match status" value="1"/>
</dbReference>
<reference evidence="9" key="1">
    <citation type="submission" date="2025-08" db="UniProtKB">
        <authorList>
            <consortium name="RefSeq"/>
        </authorList>
    </citation>
    <scope>IDENTIFICATION</scope>
    <source>
        <tissue evidence="9">Gonad</tissue>
    </source>
</reference>
<sequence>MSTNGVNADILKLSLGLINYKNKYLTAEIFGNKVNVTGNSLKRKQTWIIEQDPEGESVYLRSHLDRFLTSDRHGNVSCDAEEPGKEEKFLIEPYEDGRWAFRSMAHGLYLSGNGENMRCFSKMVGKEELWTVHLAMHPQVNLKNVNRKRYARWSEEDEELRVDMNHPWGDDALITLEFRNGKYAIKTCNNKYLHRDGRLVDDSSDDTDFTLEFRSGKIALKDRMGKYLTAVGGTATMMTRNNKPGKDELFVLEDSHPQAVFVANNGRLVSVRQGVDVAANQDFDEERGESDLETFQMEIDKESGKWSVRTNNDKFWTLKTGGNSGIQATGSQSASPDAQFEIHWLGRQIAFQASNGRFVATKLNGQLAATADDISDACKFTFKLVNRPLLVLRGPHGFVAVGKGDRLECHHADYGIFEMINNDGAYQLKGQDGKFWKMEGENNVAMSTEGGTDFLIELREHSKFCIRAPNDKYLRGEQNGQFRATGTEVNKETLWEY</sequence>
<dbReference type="InterPro" id="IPR024703">
    <property type="entry name" value="Fascin_metazoans"/>
</dbReference>
<name>A0A6P4ZLF1_BRABE</name>
<evidence type="ECO:0000256" key="5">
    <source>
        <dbReference type="ARBA" id="ARBA00023212"/>
    </source>
</evidence>
<dbReference type="GO" id="GO:0051015">
    <property type="term" value="F:actin filament binding"/>
    <property type="evidence" value="ECO:0007669"/>
    <property type="project" value="InterPro"/>
</dbReference>
<evidence type="ECO:0000256" key="2">
    <source>
        <dbReference type="ARBA" id="ARBA00007415"/>
    </source>
</evidence>